<organism evidence="1 2">
    <name type="scientific">Brucella intermedia LMG 3301</name>
    <dbReference type="NCBI Taxonomy" id="641118"/>
    <lineage>
        <taxon>Bacteria</taxon>
        <taxon>Pseudomonadati</taxon>
        <taxon>Pseudomonadota</taxon>
        <taxon>Alphaproteobacteria</taxon>
        <taxon>Hyphomicrobiales</taxon>
        <taxon>Brucellaceae</taxon>
        <taxon>Brucella/Ochrobactrum group</taxon>
        <taxon>Brucella</taxon>
    </lineage>
</organism>
<proteinExistence type="predicted"/>
<accession>C4WQR5</accession>
<reference evidence="1 2" key="1">
    <citation type="submission" date="2009-05" db="EMBL/GenBank/DDBJ databases">
        <authorList>
            <person name="Setubal J.C."/>
            <person name="Boyle S."/>
            <person name="Crasta O.R."/>
            <person name="Gillespie J.J."/>
            <person name="Kenyon R.W."/>
            <person name="Lu J."/>
            <person name="Mane S."/>
            <person name="Nagrani S."/>
            <person name="Shallom J.M."/>
            <person name="Shallom S."/>
            <person name="Shukla M."/>
            <person name="Snyder E.E."/>
            <person name="Sobral B.W."/>
            <person name="Wattam A.R."/>
            <person name="Will R."/>
            <person name="Williams K."/>
            <person name="Yoo H."/>
            <person name="Munk C."/>
            <person name="Tapia R."/>
            <person name="Green L."/>
            <person name="Rogers Y."/>
            <person name="Detter J.C."/>
            <person name="Bruce D."/>
            <person name="Brettin T.S."/>
            <person name="Tsolis R."/>
        </authorList>
    </citation>
    <scope>NUCLEOTIDE SEQUENCE [LARGE SCALE GENOMIC DNA]</scope>
    <source>
        <strain evidence="1 2">LMG 3301</strain>
    </source>
</reference>
<evidence type="ECO:0000313" key="1">
    <source>
        <dbReference type="EMBL" id="EEQ94574.1"/>
    </source>
</evidence>
<sequence>MMAVTLLHGIGNLVCDGVDVGALNSASLALKMVRM</sequence>
<name>C4WQR5_9HYPH</name>
<dbReference type="EMBL" id="ACQA01000002">
    <property type="protein sequence ID" value="EEQ94574.1"/>
    <property type="molecule type" value="Genomic_DNA"/>
</dbReference>
<dbReference type="Proteomes" id="UP000004386">
    <property type="component" value="Unassembled WGS sequence"/>
</dbReference>
<dbReference type="HOGENOM" id="CLU_3366149_0_0_5"/>
<dbReference type="AlphaFoldDB" id="C4WQR5"/>
<gene>
    <name evidence="1" type="ORF">OINT_2001811</name>
</gene>
<protein>
    <submittedName>
        <fullName evidence="1">Uncharacterized protein</fullName>
    </submittedName>
</protein>
<comment type="caution">
    <text evidence="1">The sequence shown here is derived from an EMBL/GenBank/DDBJ whole genome shotgun (WGS) entry which is preliminary data.</text>
</comment>
<evidence type="ECO:0000313" key="2">
    <source>
        <dbReference type="Proteomes" id="UP000004386"/>
    </source>
</evidence>